<dbReference type="Proteomes" id="UP000619260">
    <property type="component" value="Unassembled WGS sequence"/>
</dbReference>
<gene>
    <name evidence="2" type="ORF">Val02_65330</name>
</gene>
<dbReference type="EMBL" id="BOPF01000029">
    <property type="protein sequence ID" value="GIJ49647.1"/>
    <property type="molecule type" value="Genomic_DNA"/>
</dbReference>
<organism evidence="2 3">
    <name type="scientific">Virgisporangium aliadipatigenens</name>
    <dbReference type="NCBI Taxonomy" id="741659"/>
    <lineage>
        <taxon>Bacteria</taxon>
        <taxon>Bacillati</taxon>
        <taxon>Actinomycetota</taxon>
        <taxon>Actinomycetes</taxon>
        <taxon>Micromonosporales</taxon>
        <taxon>Micromonosporaceae</taxon>
        <taxon>Virgisporangium</taxon>
    </lineage>
</organism>
<keyword evidence="1" id="KW-0732">Signal</keyword>
<evidence type="ECO:0000313" key="2">
    <source>
        <dbReference type="EMBL" id="GIJ49647.1"/>
    </source>
</evidence>
<feature type="chain" id="PRO_5035261079" evidence="1">
    <location>
        <begin position="31"/>
        <end position="164"/>
    </location>
</feature>
<feature type="signal peptide" evidence="1">
    <location>
        <begin position="1"/>
        <end position="30"/>
    </location>
</feature>
<protein>
    <submittedName>
        <fullName evidence="2">Uncharacterized protein</fullName>
    </submittedName>
</protein>
<evidence type="ECO:0000313" key="3">
    <source>
        <dbReference type="Proteomes" id="UP000619260"/>
    </source>
</evidence>
<evidence type="ECO:0000256" key="1">
    <source>
        <dbReference type="SAM" id="SignalP"/>
    </source>
</evidence>
<sequence length="164" mass="17324">MIGVRRLARAVAVLAMGVAAVATAAAPAGAAPGGTPANGCVLVAQQPDERTKTIALVERCGAAAATETAAADVVALAQYFEHAGWSGQNVYVYGAYGTCDREGYTLSVGSPWSGMMSSYRVFGNCYYSTVTNWWGNTRYGAIGDQSYVGDSWNDDVVQFRTWSR</sequence>
<accession>A0A8J4DUZ6</accession>
<proteinExistence type="predicted"/>
<comment type="caution">
    <text evidence="2">The sequence shown here is derived from an EMBL/GenBank/DDBJ whole genome shotgun (WGS) entry which is preliminary data.</text>
</comment>
<name>A0A8J4DUZ6_9ACTN</name>
<dbReference type="AlphaFoldDB" id="A0A8J4DUZ6"/>
<reference evidence="2" key="1">
    <citation type="submission" date="2021-01" db="EMBL/GenBank/DDBJ databases">
        <title>Whole genome shotgun sequence of Virgisporangium aliadipatigenens NBRC 105644.</title>
        <authorList>
            <person name="Komaki H."/>
            <person name="Tamura T."/>
        </authorList>
    </citation>
    <scope>NUCLEOTIDE SEQUENCE</scope>
    <source>
        <strain evidence="2">NBRC 105644</strain>
    </source>
</reference>
<keyword evidence="3" id="KW-1185">Reference proteome</keyword>